<reference evidence="2" key="1">
    <citation type="journal article" date="2019" name="Int. J. Syst. Evol. Microbiol.">
        <title>The Global Catalogue of Microorganisms (GCM) 10K type strain sequencing project: providing services to taxonomists for standard genome sequencing and annotation.</title>
        <authorList>
            <consortium name="The Broad Institute Genomics Platform"/>
            <consortium name="The Broad Institute Genome Sequencing Center for Infectious Disease"/>
            <person name="Wu L."/>
            <person name="Ma J."/>
        </authorList>
    </citation>
    <scope>NUCLEOTIDE SEQUENCE [LARGE SCALE GENOMIC DNA]</scope>
    <source>
        <strain evidence="2">KCTC 42282</strain>
    </source>
</reference>
<evidence type="ECO:0000313" key="2">
    <source>
        <dbReference type="Proteomes" id="UP001595704"/>
    </source>
</evidence>
<comment type="caution">
    <text evidence="1">The sequence shown here is derived from an EMBL/GenBank/DDBJ whole genome shotgun (WGS) entry which is preliminary data.</text>
</comment>
<dbReference type="Proteomes" id="UP001595704">
    <property type="component" value="Unassembled WGS sequence"/>
</dbReference>
<name>A0ABV7UBJ9_9HYPH</name>
<gene>
    <name evidence="1" type="ORF">ACFONL_01290</name>
</gene>
<evidence type="ECO:0000313" key="1">
    <source>
        <dbReference type="EMBL" id="MFC3636025.1"/>
    </source>
</evidence>
<keyword evidence="2" id="KW-1185">Reference proteome</keyword>
<protein>
    <recommendedName>
        <fullName evidence="3">Endonuclease</fullName>
    </recommendedName>
</protein>
<evidence type="ECO:0008006" key="3">
    <source>
        <dbReference type="Google" id="ProtNLM"/>
    </source>
</evidence>
<sequence length="90" mass="9975">MKVHFYTCDTAPAHRRVMGLIETVEDVAATAERGAHKRQTFLPITCFGATEAAARQKADDFWQGKLDNETRRKERTRALAARAKGGADGQ</sequence>
<dbReference type="RefSeq" id="WP_191321522.1">
    <property type="nucleotide sequence ID" value="NZ_BNCG01000107.1"/>
</dbReference>
<accession>A0ABV7UBJ9</accession>
<proteinExistence type="predicted"/>
<dbReference type="EMBL" id="JBHRYC010000015">
    <property type="protein sequence ID" value="MFC3636025.1"/>
    <property type="molecule type" value="Genomic_DNA"/>
</dbReference>
<organism evidence="1 2">
    <name type="scientific">Camelimonas fluminis</name>
    <dbReference type="NCBI Taxonomy" id="1576911"/>
    <lineage>
        <taxon>Bacteria</taxon>
        <taxon>Pseudomonadati</taxon>
        <taxon>Pseudomonadota</taxon>
        <taxon>Alphaproteobacteria</taxon>
        <taxon>Hyphomicrobiales</taxon>
        <taxon>Chelatococcaceae</taxon>
        <taxon>Camelimonas</taxon>
    </lineage>
</organism>